<dbReference type="EMBL" id="CP041730">
    <property type="protein sequence ID" value="QDQ26716.1"/>
    <property type="molecule type" value="Genomic_DNA"/>
</dbReference>
<dbReference type="KEGG" id="cari:FNU76_10260"/>
<proteinExistence type="predicted"/>
<gene>
    <name evidence="1" type="ORF">FNU76_10260</name>
</gene>
<dbReference type="Proteomes" id="UP000317550">
    <property type="component" value="Chromosome"/>
</dbReference>
<keyword evidence="2" id="KW-1185">Reference proteome</keyword>
<evidence type="ECO:0000313" key="1">
    <source>
        <dbReference type="EMBL" id="QDQ26716.1"/>
    </source>
</evidence>
<organism evidence="1 2">
    <name type="scientific">Chitinimonas arctica</name>
    <dbReference type="NCBI Taxonomy" id="2594795"/>
    <lineage>
        <taxon>Bacteria</taxon>
        <taxon>Pseudomonadati</taxon>
        <taxon>Pseudomonadota</taxon>
        <taxon>Betaproteobacteria</taxon>
        <taxon>Neisseriales</taxon>
        <taxon>Chitinibacteraceae</taxon>
        <taxon>Chitinimonas</taxon>
    </lineage>
</organism>
<dbReference type="AlphaFoldDB" id="A0A516SEX9"/>
<dbReference type="OrthoDB" id="8946427at2"/>
<evidence type="ECO:0000313" key="2">
    <source>
        <dbReference type="Proteomes" id="UP000317550"/>
    </source>
</evidence>
<name>A0A516SEX9_9NEIS</name>
<sequence>MLDTRFGSIWSQLWRHRFNADSAEAAMGIYVAWQKEWADAFAKEELTVAQVKMAIHHCRRREMPPTLPEFLDMAKPIADAEEAFIEAGKQMAAMSFGHPFVWHVPAIYWAAHAFGAFELRNTNFELSGKRWKRLLDEQMRRGYWAPVPVYDADVKWLGYRPDRDQLQQKFRSAMAVLHMPPEEKSKCVAKAAQQLGRAA</sequence>
<protein>
    <submittedName>
        <fullName evidence="1">Uncharacterized protein</fullName>
    </submittedName>
</protein>
<accession>A0A516SEX9</accession>
<reference evidence="2" key="1">
    <citation type="submission" date="2019-07" db="EMBL/GenBank/DDBJ databases">
        <title>Chitinimonas sp. nov., isolated from Ny-Alesund, arctica soil.</title>
        <authorList>
            <person name="Xu Q."/>
            <person name="Peng F."/>
        </authorList>
    </citation>
    <scope>NUCLEOTIDE SEQUENCE [LARGE SCALE GENOMIC DNA]</scope>
    <source>
        <strain evidence="2">R3-44</strain>
    </source>
</reference>